<sequence length="244" mass="26855">MAAHDIDDLGRTAEDLLRELATPHLPEARRERLCERLVRMYLPLAADIARCYRGRGEPLDDLLQAACLGLMKAIAGFDAGLGHEFRGYAAITMSGEVKRHFRDHTWAVKVPGRYQVRRSELNRLVADLSQVHGRSPTVADLAAGMGLSREEVLLTLDAAAAYSALSLDAPIGADEDDPLAALLDKYALKPLLAALPARERTIVLLRFYGNLTQEQIAAELGISQMHVSRLLRAVLDRLRAELVS</sequence>
<organism evidence="8 9">
    <name type="scientific">Nonomuraea rosea</name>
    <dbReference type="NCBI Taxonomy" id="638574"/>
    <lineage>
        <taxon>Bacteria</taxon>
        <taxon>Bacillati</taxon>
        <taxon>Actinomycetota</taxon>
        <taxon>Actinomycetes</taxon>
        <taxon>Streptosporangiales</taxon>
        <taxon>Streptosporangiaceae</taxon>
        <taxon>Nonomuraea</taxon>
    </lineage>
</organism>
<evidence type="ECO:0000259" key="6">
    <source>
        <dbReference type="Pfam" id="PF04542"/>
    </source>
</evidence>
<evidence type="ECO:0000256" key="3">
    <source>
        <dbReference type="ARBA" id="ARBA00023125"/>
    </source>
</evidence>
<dbReference type="PANTHER" id="PTHR30385">
    <property type="entry name" value="SIGMA FACTOR F FLAGELLAR"/>
    <property type="match status" value="1"/>
</dbReference>
<dbReference type="CDD" id="cd06171">
    <property type="entry name" value="Sigma70_r4"/>
    <property type="match status" value="1"/>
</dbReference>
<keyword evidence="4" id="KW-0804">Transcription</keyword>
<dbReference type="InterPro" id="IPR007624">
    <property type="entry name" value="RNA_pol_sigma70_r3"/>
</dbReference>
<evidence type="ECO:0000256" key="4">
    <source>
        <dbReference type="ARBA" id="ARBA00023163"/>
    </source>
</evidence>
<evidence type="ECO:0000256" key="1">
    <source>
        <dbReference type="ARBA" id="ARBA00023015"/>
    </source>
</evidence>
<keyword evidence="9" id="KW-1185">Reference proteome</keyword>
<dbReference type="Gene3D" id="1.10.10.10">
    <property type="entry name" value="Winged helix-like DNA-binding domain superfamily/Winged helix DNA-binding domain"/>
    <property type="match status" value="2"/>
</dbReference>
<dbReference type="SUPFAM" id="SSF88946">
    <property type="entry name" value="Sigma2 domain of RNA polymerase sigma factors"/>
    <property type="match status" value="1"/>
</dbReference>
<comment type="caution">
    <text evidence="8">The sequence shown here is derived from an EMBL/GenBank/DDBJ whole genome shotgun (WGS) entry which is preliminary data.</text>
</comment>
<evidence type="ECO:0000256" key="2">
    <source>
        <dbReference type="ARBA" id="ARBA00023082"/>
    </source>
</evidence>
<dbReference type="InterPro" id="IPR007627">
    <property type="entry name" value="RNA_pol_sigma70_r2"/>
</dbReference>
<evidence type="ECO:0000313" key="9">
    <source>
        <dbReference type="Proteomes" id="UP001500630"/>
    </source>
</evidence>
<dbReference type="NCBIfam" id="TIGR02937">
    <property type="entry name" value="sigma70-ECF"/>
    <property type="match status" value="1"/>
</dbReference>
<reference evidence="9" key="1">
    <citation type="journal article" date="2019" name="Int. J. Syst. Evol. Microbiol.">
        <title>The Global Catalogue of Microorganisms (GCM) 10K type strain sequencing project: providing services to taxonomists for standard genome sequencing and annotation.</title>
        <authorList>
            <consortium name="The Broad Institute Genomics Platform"/>
            <consortium name="The Broad Institute Genome Sequencing Center for Infectious Disease"/>
            <person name="Wu L."/>
            <person name="Ma J."/>
        </authorList>
    </citation>
    <scope>NUCLEOTIDE SEQUENCE [LARGE SCALE GENOMIC DNA]</scope>
    <source>
        <strain evidence="9">JCM 17326</strain>
    </source>
</reference>
<dbReference type="Proteomes" id="UP001500630">
    <property type="component" value="Unassembled WGS sequence"/>
</dbReference>
<dbReference type="InterPro" id="IPR036388">
    <property type="entry name" value="WH-like_DNA-bd_sf"/>
</dbReference>
<dbReference type="Gene3D" id="1.20.120.1810">
    <property type="match status" value="1"/>
</dbReference>
<dbReference type="SUPFAM" id="SSF88659">
    <property type="entry name" value="Sigma3 and sigma4 domains of RNA polymerase sigma factors"/>
    <property type="match status" value="2"/>
</dbReference>
<dbReference type="InterPro" id="IPR013324">
    <property type="entry name" value="RNA_pol_sigma_r3/r4-like"/>
</dbReference>
<evidence type="ECO:0000259" key="7">
    <source>
        <dbReference type="Pfam" id="PF04545"/>
    </source>
</evidence>
<evidence type="ECO:0000259" key="5">
    <source>
        <dbReference type="Pfam" id="PF04539"/>
    </source>
</evidence>
<evidence type="ECO:0000313" key="8">
    <source>
        <dbReference type="EMBL" id="GAA3610155.1"/>
    </source>
</evidence>
<protein>
    <recommendedName>
        <fullName evidence="10">SigB/SigF/SigG family RNA polymerase sigma factor</fullName>
    </recommendedName>
</protein>
<dbReference type="InterPro" id="IPR000943">
    <property type="entry name" value="RNA_pol_sigma70"/>
</dbReference>
<feature type="domain" description="RNA polymerase sigma-70 region 2" evidence="6">
    <location>
        <begin position="37"/>
        <end position="106"/>
    </location>
</feature>
<dbReference type="InterPro" id="IPR007630">
    <property type="entry name" value="RNA_pol_sigma70_r4"/>
</dbReference>
<dbReference type="RefSeq" id="WP_345575636.1">
    <property type="nucleotide sequence ID" value="NZ_BAABDQ010000046.1"/>
</dbReference>
<dbReference type="InterPro" id="IPR013325">
    <property type="entry name" value="RNA_pol_sigma_r2"/>
</dbReference>
<name>A0ABP6ZJX3_9ACTN</name>
<dbReference type="EMBL" id="BAABDQ010000046">
    <property type="protein sequence ID" value="GAA3610155.1"/>
    <property type="molecule type" value="Genomic_DNA"/>
</dbReference>
<evidence type="ECO:0008006" key="10">
    <source>
        <dbReference type="Google" id="ProtNLM"/>
    </source>
</evidence>
<dbReference type="PANTHER" id="PTHR30385:SF4">
    <property type="entry name" value="RNA POLYMERASE SIGMA-E FACTOR"/>
    <property type="match status" value="1"/>
</dbReference>
<dbReference type="InterPro" id="IPR014284">
    <property type="entry name" value="RNA_pol_sigma-70_dom"/>
</dbReference>
<gene>
    <name evidence="8" type="ORF">GCM10022419_113960</name>
</gene>
<feature type="domain" description="RNA polymerase sigma-70 region 4" evidence="7">
    <location>
        <begin position="191"/>
        <end position="240"/>
    </location>
</feature>
<feature type="domain" description="RNA polymerase sigma-70 region 3" evidence="5">
    <location>
        <begin position="119"/>
        <end position="187"/>
    </location>
</feature>
<dbReference type="Pfam" id="PF04539">
    <property type="entry name" value="Sigma70_r3"/>
    <property type="match status" value="1"/>
</dbReference>
<keyword evidence="3" id="KW-0238">DNA-binding</keyword>
<dbReference type="PRINTS" id="PR00046">
    <property type="entry name" value="SIGMA70FCT"/>
</dbReference>
<keyword evidence="1" id="KW-0805">Transcription regulation</keyword>
<dbReference type="Pfam" id="PF04545">
    <property type="entry name" value="Sigma70_r4"/>
    <property type="match status" value="1"/>
</dbReference>
<proteinExistence type="predicted"/>
<dbReference type="Pfam" id="PF04542">
    <property type="entry name" value="Sigma70_r2"/>
    <property type="match status" value="1"/>
</dbReference>
<accession>A0ABP6ZJX3</accession>
<keyword evidence="2" id="KW-0731">Sigma factor</keyword>